<evidence type="ECO:0000313" key="3">
    <source>
        <dbReference type="EMBL" id="NYJ02097.1"/>
    </source>
</evidence>
<dbReference type="RefSeq" id="WP_179668507.1">
    <property type="nucleotide sequence ID" value="NZ_JACCFP010000001.1"/>
</dbReference>
<keyword evidence="1" id="KW-0560">Oxidoreductase</keyword>
<dbReference type="PANTHER" id="PTHR43244:SF1">
    <property type="entry name" value="5,10-METHYLENETETRAHYDROMETHANOPTERIN REDUCTASE"/>
    <property type="match status" value="1"/>
</dbReference>
<evidence type="ECO:0000313" key="4">
    <source>
        <dbReference type="Proteomes" id="UP000530424"/>
    </source>
</evidence>
<dbReference type="Gene3D" id="3.20.20.30">
    <property type="entry name" value="Luciferase-like domain"/>
    <property type="match status" value="1"/>
</dbReference>
<evidence type="ECO:0000259" key="2">
    <source>
        <dbReference type="Pfam" id="PF00296"/>
    </source>
</evidence>
<dbReference type="InterPro" id="IPR050564">
    <property type="entry name" value="F420-G6PD/mer"/>
</dbReference>
<dbReference type="Proteomes" id="UP000530424">
    <property type="component" value="Unassembled WGS sequence"/>
</dbReference>
<dbReference type="Pfam" id="PF00296">
    <property type="entry name" value="Bac_luciferase"/>
    <property type="match status" value="1"/>
</dbReference>
<dbReference type="InterPro" id="IPR011251">
    <property type="entry name" value="Luciferase-like_dom"/>
</dbReference>
<protein>
    <submittedName>
        <fullName evidence="3">Alkanesulfonate monooxygenase SsuD/methylene tetrahydromethanopterin reductase-like flavin-dependent oxidoreductase (Luciferase family)</fullName>
    </submittedName>
</protein>
<dbReference type="SUPFAM" id="SSF51679">
    <property type="entry name" value="Bacterial luciferase-like"/>
    <property type="match status" value="1"/>
</dbReference>
<organism evidence="3 4">
    <name type="scientific">Nocardioides thalensis</name>
    <dbReference type="NCBI Taxonomy" id="1914755"/>
    <lineage>
        <taxon>Bacteria</taxon>
        <taxon>Bacillati</taxon>
        <taxon>Actinomycetota</taxon>
        <taxon>Actinomycetes</taxon>
        <taxon>Propionibacteriales</taxon>
        <taxon>Nocardioidaceae</taxon>
        <taxon>Nocardioides</taxon>
    </lineage>
</organism>
<reference evidence="3 4" key="1">
    <citation type="submission" date="2020-07" db="EMBL/GenBank/DDBJ databases">
        <title>Sequencing the genomes of 1000 actinobacteria strains.</title>
        <authorList>
            <person name="Klenk H.-P."/>
        </authorList>
    </citation>
    <scope>NUCLEOTIDE SEQUENCE [LARGE SCALE GENOMIC DNA]</scope>
    <source>
        <strain evidence="3 4">DSM 103833</strain>
    </source>
</reference>
<gene>
    <name evidence="3" type="ORF">HNR19_002795</name>
</gene>
<comment type="caution">
    <text evidence="3">The sequence shown here is derived from an EMBL/GenBank/DDBJ whole genome shotgun (WGS) entry which is preliminary data.</text>
</comment>
<proteinExistence type="predicted"/>
<accession>A0A853C4E9</accession>
<evidence type="ECO:0000256" key="1">
    <source>
        <dbReference type="ARBA" id="ARBA00023002"/>
    </source>
</evidence>
<name>A0A853C4E9_9ACTN</name>
<dbReference type="GO" id="GO:0004497">
    <property type="term" value="F:monooxygenase activity"/>
    <property type="evidence" value="ECO:0007669"/>
    <property type="project" value="UniProtKB-KW"/>
</dbReference>
<dbReference type="GO" id="GO:0016705">
    <property type="term" value="F:oxidoreductase activity, acting on paired donors, with incorporation or reduction of molecular oxygen"/>
    <property type="evidence" value="ECO:0007669"/>
    <property type="project" value="InterPro"/>
</dbReference>
<dbReference type="EMBL" id="JACCFP010000001">
    <property type="protein sequence ID" value="NYJ02097.1"/>
    <property type="molecule type" value="Genomic_DNA"/>
</dbReference>
<dbReference type="AlphaFoldDB" id="A0A853C4E9"/>
<keyword evidence="3" id="KW-0503">Monooxygenase</keyword>
<dbReference type="InterPro" id="IPR036661">
    <property type="entry name" value="Luciferase-like_sf"/>
</dbReference>
<keyword evidence="4" id="KW-1185">Reference proteome</keyword>
<sequence>MTDYGHDLLFGTFVTPSAHHAEAVVDLAVTADRTGLDLVTFQDHPYQPSFLDTWTLLSYVAARTERVHVAGNVTSLPLRPPAVLARAAASLDILSGGRLELGIGAGAFWDGIAAMGGRRLAPAQGVDALREGITLIRELWATDAPGGVRLDGDYYTAAGARRGPAPAHDIAIWVGAYKRRMLELTGTHGDGWLPTIEYIPGGVADLPGLNARIDAAAVEAGRNPEDVRRLMNFMRVGFSPTGRGLLDGPPNAWVEQLADLTLTHGVTAFLIGGDDHAVTERYAAEVAPAVRELVAKERAASSS</sequence>
<dbReference type="PANTHER" id="PTHR43244">
    <property type="match status" value="1"/>
</dbReference>
<dbReference type="CDD" id="cd01097">
    <property type="entry name" value="Tetrahydromethanopterin_reductase"/>
    <property type="match status" value="1"/>
</dbReference>
<feature type="domain" description="Luciferase-like" evidence="2">
    <location>
        <begin position="19"/>
        <end position="231"/>
    </location>
</feature>